<comment type="caution">
    <text evidence="6">The sequence shown here is derived from an EMBL/GenBank/DDBJ whole genome shotgun (WGS) entry which is preliminary data.</text>
</comment>
<gene>
    <name evidence="6" type="ORF">HJO_09319</name>
</gene>
<evidence type="ECO:0000259" key="5">
    <source>
        <dbReference type="SMART" id="SM00858"/>
    </source>
</evidence>
<dbReference type="PANTHER" id="PTHR36307">
    <property type="entry name" value="FLAGELLA BASAL BODY P-RING FORMATION PROTEIN FLGA"/>
    <property type="match status" value="1"/>
</dbReference>
<sequence>MFADASSLVAAEVIRAGDRISPANAVTDAGTAIDQDDPLIGREVRRTIYEGQPVTADNTRPAMLVKRNQIVSIKYIKGGLEITTTGRAMGEAGLNESVSVLNQQSRQMVQGIVQPDGWVLAQ</sequence>
<keyword evidence="4" id="KW-1005">Bacterial flagellum biogenesis</keyword>
<evidence type="ECO:0000256" key="3">
    <source>
        <dbReference type="ARBA" id="ARBA00022764"/>
    </source>
</evidence>
<dbReference type="eggNOG" id="COG1261">
    <property type="taxonomic scope" value="Bacteria"/>
</dbReference>
<dbReference type="Pfam" id="PF13144">
    <property type="entry name" value="ChapFlgA"/>
    <property type="match status" value="1"/>
</dbReference>
<dbReference type="EMBL" id="ARYK01000004">
    <property type="protein sequence ID" value="KCZ92224.1"/>
    <property type="molecule type" value="Genomic_DNA"/>
</dbReference>
<dbReference type="STRING" id="1280950.HJO_09319"/>
<reference evidence="6 7" key="1">
    <citation type="journal article" date="2014" name="Antonie Van Leeuwenhoek">
        <title>Hyphomonas beringensis sp. nov. and Hyphomonas chukchiensis sp. nov., isolated from surface seawater of the Bering Sea and Chukchi Sea.</title>
        <authorList>
            <person name="Li C."/>
            <person name="Lai Q."/>
            <person name="Li G."/>
            <person name="Dong C."/>
            <person name="Wang J."/>
            <person name="Liao Y."/>
            <person name="Shao Z."/>
        </authorList>
    </citation>
    <scope>NUCLEOTIDE SEQUENCE [LARGE SCALE GENOMIC DNA]</scope>
    <source>
        <strain evidence="6 7">MHS-2</strain>
    </source>
</reference>
<name>A0A059FNK0_9PROT</name>
<protein>
    <recommendedName>
        <fullName evidence="4">Flagella basal body P-ring formation protein FlgA</fullName>
    </recommendedName>
</protein>
<comment type="function">
    <text evidence="4">Involved in the assembly process of the P-ring formation. It may associate with FlgF on the rod constituting a structure essential for the P-ring assembly or may act as a modulator protein for the P-ring assembly.</text>
</comment>
<evidence type="ECO:0000256" key="1">
    <source>
        <dbReference type="ARBA" id="ARBA00004418"/>
    </source>
</evidence>
<organism evidence="6 7">
    <name type="scientific">Hyphomonas johnsonii MHS-2</name>
    <dbReference type="NCBI Taxonomy" id="1280950"/>
    <lineage>
        <taxon>Bacteria</taxon>
        <taxon>Pseudomonadati</taxon>
        <taxon>Pseudomonadota</taxon>
        <taxon>Alphaproteobacteria</taxon>
        <taxon>Hyphomonadales</taxon>
        <taxon>Hyphomonadaceae</taxon>
        <taxon>Hyphomonas</taxon>
    </lineage>
</organism>
<feature type="domain" description="SAF" evidence="5">
    <location>
        <begin position="5"/>
        <end position="60"/>
    </location>
</feature>
<dbReference type="GO" id="GO:0044780">
    <property type="term" value="P:bacterial-type flagellum assembly"/>
    <property type="evidence" value="ECO:0007669"/>
    <property type="project" value="InterPro"/>
</dbReference>
<dbReference type="InterPro" id="IPR013974">
    <property type="entry name" value="SAF"/>
</dbReference>
<dbReference type="InterPro" id="IPR017585">
    <property type="entry name" value="SAF_FlgA"/>
</dbReference>
<evidence type="ECO:0000256" key="4">
    <source>
        <dbReference type="RuleBase" id="RU362063"/>
    </source>
</evidence>
<dbReference type="SMART" id="SM00858">
    <property type="entry name" value="SAF"/>
    <property type="match status" value="1"/>
</dbReference>
<dbReference type="GO" id="GO:0042597">
    <property type="term" value="C:periplasmic space"/>
    <property type="evidence" value="ECO:0007669"/>
    <property type="project" value="UniProtKB-SubCell"/>
</dbReference>
<proteinExistence type="inferred from homology"/>
<keyword evidence="6" id="KW-0282">Flagellum</keyword>
<dbReference type="InterPro" id="IPR036732">
    <property type="entry name" value="AFP_Neu5c_C_sf"/>
</dbReference>
<keyword evidence="6" id="KW-0966">Cell projection</keyword>
<accession>A0A059FNK0</accession>
<dbReference type="AlphaFoldDB" id="A0A059FNK0"/>
<keyword evidence="2" id="KW-0732">Signal</keyword>
<dbReference type="CDD" id="cd11614">
    <property type="entry name" value="SAF_CpaB_FlgA_like"/>
    <property type="match status" value="1"/>
</dbReference>
<dbReference type="Proteomes" id="UP000025171">
    <property type="component" value="Unassembled WGS sequence"/>
</dbReference>
<dbReference type="InterPro" id="IPR039246">
    <property type="entry name" value="Flagellar_FlgA"/>
</dbReference>
<evidence type="ECO:0000313" key="7">
    <source>
        <dbReference type="Proteomes" id="UP000025171"/>
    </source>
</evidence>
<keyword evidence="3 4" id="KW-0574">Periplasm</keyword>
<dbReference type="NCBIfam" id="TIGR03170">
    <property type="entry name" value="flgA_cterm"/>
    <property type="match status" value="1"/>
</dbReference>
<comment type="similarity">
    <text evidence="4">Belongs to the FlgA family.</text>
</comment>
<dbReference type="PATRIC" id="fig|1280950.3.peg.1865"/>
<keyword evidence="6" id="KW-0969">Cilium</keyword>
<dbReference type="SUPFAM" id="SSF51269">
    <property type="entry name" value="AFP III-like domain"/>
    <property type="match status" value="1"/>
</dbReference>
<evidence type="ECO:0000313" key="6">
    <source>
        <dbReference type="EMBL" id="KCZ92224.1"/>
    </source>
</evidence>
<dbReference type="PANTHER" id="PTHR36307:SF1">
    <property type="entry name" value="FLAGELLA BASAL BODY P-RING FORMATION PROTEIN FLGA"/>
    <property type="match status" value="1"/>
</dbReference>
<evidence type="ECO:0000256" key="2">
    <source>
        <dbReference type="ARBA" id="ARBA00022729"/>
    </source>
</evidence>
<comment type="subcellular location">
    <subcellularLocation>
        <location evidence="1 4">Periplasm</location>
    </subcellularLocation>
</comment>
<dbReference type="Gene3D" id="2.30.30.760">
    <property type="match status" value="1"/>
</dbReference>
<keyword evidence="7" id="KW-1185">Reference proteome</keyword>